<evidence type="ECO:0000313" key="2">
    <source>
        <dbReference type="EMBL" id="UOE36444.1"/>
    </source>
</evidence>
<dbReference type="Proteomes" id="UP000831390">
    <property type="component" value="Plasmid unnamed1"/>
</dbReference>
<organism evidence="2 3">
    <name type="scientific">Hymenobacter monticola</name>
    <dbReference type="NCBI Taxonomy" id="1705399"/>
    <lineage>
        <taxon>Bacteria</taxon>
        <taxon>Pseudomonadati</taxon>
        <taxon>Bacteroidota</taxon>
        <taxon>Cytophagia</taxon>
        <taxon>Cytophagales</taxon>
        <taxon>Hymenobacteraceae</taxon>
        <taxon>Hymenobacter</taxon>
    </lineage>
</organism>
<name>A0ABY4BC23_9BACT</name>
<accession>A0ABY4BC23</accession>
<feature type="domain" description="TerB-C" evidence="1">
    <location>
        <begin position="337"/>
        <end position="501"/>
    </location>
</feature>
<protein>
    <recommendedName>
        <fullName evidence="1">TerB-C domain-containing protein</fullName>
    </recommendedName>
</protein>
<gene>
    <name evidence="2" type="ORF">MTP16_23435</name>
</gene>
<dbReference type="InterPro" id="IPR028932">
    <property type="entry name" value="TerB-C"/>
</dbReference>
<geneLocation type="plasmid" evidence="2 3">
    <name>unnamed1</name>
</geneLocation>
<evidence type="ECO:0000313" key="3">
    <source>
        <dbReference type="Proteomes" id="UP000831390"/>
    </source>
</evidence>
<dbReference type="Pfam" id="PF15615">
    <property type="entry name" value="TerB_C"/>
    <property type="match status" value="1"/>
</dbReference>
<proteinExistence type="predicted"/>
<sequence>MIIDITGPDVPLHFQVTTPEPARPVATAPAAGDTPPDYDYYMPRLGTKYRKKLGLTAQQVEWLDKFWPPQNVFIAIKGCCLATMRLYLQVLPALETALQSTGASLAQVVSAAQQEALRGRRAAPNPYGHSWNDYDERYLQEQIEATIYSTIFRRCENVVREAYGNKRKLAAEFSGMDAALAAELEKQLGPPLDALLPGLVTSIHAPDEATELALNLQNVTRWKQQLDQLAEALSPSTSAAFVAGVNQLGQRNARNPALENIFFEASKLVAKYDREHALRFYVQYVYHDLNSVTINSKPLAKTIQKSLFPQPDQLQRFEALVSQLVQDKDLAQALAQVPAVYARQRRKIELDLGAIRAVQHQHAGTVELLNEYLQDEPEPAVAPVPNPVAVPAVSETQPDEEIQLTVAAPAPAPAVPTTTTSGAFAAAWGLSATQQALLARFGEQALMLPQAEVEAFARQHGALRNQLIDSINEQCYEQLDDVLIEEDGDTYTIYASYYQQLATPC</sequence>
<keyword evidence="3" id="KW-1185">Reference proteome</keyword>
<dbReference type="EMBL" id="CP094535">
    <property type="protein sequence ID" value="UOE36444.1"/>
    <property type="molecule type" value="Genomic_DNA"/>
</dbReference>
<reference evidence="2 3" key="1">
    <citation type="submission" date="2022-03" db="EMBL/GenBank/DDBJ databases">
        <title>Hymenobactersp. isolated from the air.</title>
        <authorList>
            <person name="Won M."/>
            <person name="Kwon S.-W."/>
        </authorList>
    </citation>
    <scope>NUCLEOTIDE SEQUENCE [LARGE SCALE GENOMIC DNA]</scope>
    <source>
        <strain evidence="2 3">KACC 22596</strain>
        <plasmid evidence="2 3">unnamed1</plasmid>
    </source>
</reference>
<dbReference type="RefSeq" id="WP_243520316.1">
    <property type="nucleotide sequence ID" value="NZ_CP094535.1"/>
</dbReference>
<evidence type="ECO:0000259" key="1">
    <source>
        <dbReference type="Pfam" id="PF15615"/>
    </source>
</evidence>
<keyword evidence="2" id="KW-0614">Plasmid</keyword>